<reference evidence="2 3" key="1">
    <citation type="submission" date="2012-06" db="EMBL/GenBank/DDBJ databases">
        <title>Finished chromosome of genome of Microcoleus sp. PCC 7113.</title>
        <authorList>
            <consortium name="US DOE Joint Genome Institute"/>
            <person name="Gugger M."/>
            <person name="Coursin T."/>
            <person name="Rippka R."/>
            <person name="Tandeau De Marsac N."/>
            <person name="Huntemann M."/>
            <person name="Wei C.-L."/>
            <person name="Han J."/>
            <person name="Detter J.C."/>
            <person name="Han C."/>
            <person name="Tapia R."/>
            <person name="Chen A."/>
            <person name="Kyrpides N."/>
            <person name="Mavromatis K."/>
            <person name="Markowitz V."/>
            <person name="Szeto E."/>
            <person name="Ivanova N."/>
            <person name="Pagani I."/>
            <person name="Pati A."/>
            <person name="Goodwin L."/>
            <person name="Nordberg H.P."/>
            <person name="Cantor M.N."/>
            <person name="Hua S.X."/>
            <person name="Woyke T."/>
            <person name="Kerfeld C.A."/>
        </authorList>
    </citation>
    <scope>NUCLEOTIDE SEQUENCE [LARGE SCALE GENOMIC DNA]</scope>
    <source>
        <strain evidence="2 3">PCC 7113</strain>
    </source>
</reference>
<dbReference type="Gene3D" id="3.40.50.2000">
    <property type="entry name" value="Glycogen Phosphorylase B"/>
    <property type="match status" value="2"/>
</dbReference>
<dbReference type="InterPro" id="IPR001296">
    <property type="entry name" value="Glyco_trans_1"/>
</dbReference>
<feature type="domain" description="Glycosyl transferase family 1" evidence="1">
    <location>
        <begin position="190"/>
        <end position="342"/>
    </location>
</feature>
<protein>
    <submittedName>
        <fullName evidence="2">Glycosyltransferase</fullName>
    </submittedName>
</protein>
<dbReference type="Proteomes" id="UP000010471">
    <property type="component" value="Chromosome"/>
</dbReference>
<evidence type="ECO:0000259" key="1">
    <source>
        <dbReference type="Pfam" id="PF00534"/>
    </source>
</evidence>
<dbReference type="Pfam" id="PF00534">
    <property type="entry name" value="Glycos_transf_1"/>
    <property type="match status" value="1"/>
</dbReference>
<dbReference type="KEGG" id="mic:Mic7113_5730"/>
<dbReference type="RefSeq" id="WP_015185484.1">
    <property type="nucleotide sequence ID" value="NC_019738.1"/>
</dbReference>
<organism evidence="2 3">
    <name type="scientific">Allocoleopsis franciscana PCC 7113</name>
    <dbReference type="NCBI Taxonomy" id="1173027"/>
    <lineage>
        <taxon>Bacteria</taxon>
        <taxon>Bacillati</taxon>
        <taxon>Cyanobacteriota</taxon>
        <taxon>Cyanophyceae</taxon>
        <taxon>Coleofasciculales</taxon>
        <taxon>Coleofasciculaceae</taxon>
        <taxon>Allocoleopsis</taxon>
        <taxon>Allocoleopsis franciscana</taxon>
    </lineage>
</organism>
<dbReference type="HOGENOM" id="CLU_009583_2_5_3"/>
<dbReference type="STRING" id="1173027.Mic7113_5730"/>
<sequence>MKLEEKCIHLWLPNLFEFKGGIQVYLQDLLEGLVDEFPNLSLAIFDQLDRSKPKTKFNSGNISFAFSGGVPDLLRIPHFATNLIVGTLTKQPNLIICGHLNFAPVAFWLHRLTGIPYWILVYGVDAWMVQDKWKIEALHAAEKIVSISSYTRDRLIKEQSLPFDKIPLLPVTFDASRFEIGHKPDYLLKRYGLKPEQPVILTVTRLASEDRYKGYDQILQALPEIRRQLPDVHYMLVGKGDDRPRIEQLIAQLHLQDCVTLAGFIPDNEIGDHYNLCDVFAMPSKGEGFGIVYLEALACGKPTLGGNQDGAIDALCNGALGALVEPDNVGAIAQTIVQILQGTYPNPLIYQPEALRQKVIDTFGFERFKQTLAELMQTFPIDSKS</sequence>
<dbReference type="SUPFAM" id="SSF53756">
    <property type="entry name" value="UDP-Glycosyltransferase/glycogen phosphorylase"/>
    <property type="match status" value="1"/>
</dbReference>
<dbReference type="PANTHER" id="PTHR45947:SF3">
    <property type="entry name" value="SULFOQUINOVOSYL TRANSFERASE SQD2"/>
    <property type="match status" value="1"/>
</dbReference>
<dbReference type="AlphaFoldDB" id="K9WLR6"/>
<evidence type="ECO:0000313" key="3">
    <source>
        <dbReference type="Proteomes" id="UP000010471"/>
    </source>
</evidence>
<dbReference type="eggNOG" id="COG0438">
    <property type="taxonomic scope" value="Bacteria"/>
</dbReference>
<dbReference type="InterPro" id="IPR050194">
    <property type="entry name" value="Glycosyltransferase_grp1"/>
</dbReference>
<proteinExistence type="predicted"/>
<keyword evidence="3" id="KW-1185">Reference proteome</keyword>
<evidence type="ECO:0000313" key="2">
    <source>
        <dbReference type="EMBL" id="AFZ21355.1"/>
    </source>
</evidence>
<dbReference type="GO" id="GO:0016758">
    <property type="term" value="F:hexosyltransferase activity"/>
    <property type="evidence" value="ECO:0007669"/>
    <property type="project" value="TreeGrafter"/>
</dbReference>
<name>K9WLR6_9CYAN</name>
<dbReference type="PANTHER" id="PTHR45947">
    <property type="entry name" value="SULFOQUINOVOSYL TRANSFERASE SQD2"/>
    <property type="match status" value="1"/>
</dbReference>
<dbReference type="PATRIC" id="fig|1173027.3.peg.6346"/>
<gene>
    <name evidence="2" type="ORF">Mic7113_5730</name>
</gene>
<dbReference type="EMBL" id="CP003630">
    <property type="protein sequence ID" value="AFZ21355.1"/>
    <property type="molecule type" value="Genomic_DNA"/>
</dbReference>
<keyword evidence="2" id="KW-0808">Transferase</keyword>
<accession>K9WLR6</accession>
<dbReference type="OrthoDB" id="9802525at2"/>